<dbReference type="CDD" id="cd07377">
    <property type="entry name" value="WHTH_GntR"/>
    <property type="match status" value="1"/>
</dbReference>
<dbReference type="EMBL" id="JAPTMY010000026">
    <property type="protein sequence ID" value="MCZ0858621.1"/>
    <property type="molecule type" value="Genomic_DNA"/>
</dbReference>
<dbReference type="SMART" id="SM00866">
    <property type="entry name" value="UTRA"/>
    <property type="match status" value="1"/>
</dbReference>
<organism evidence="5 6">
    <name type="scientific">Actinomyces israelii</name>
    <dbReference type="NCBI Taxonomy" id="1659"/>
    <lineage>
        <taxon>Bacteria</taxon>
        <taxon>Bacillati</taxon>
        <taxon>Actinomycetota</taxon>
        <taxon>Actinomycetes</taxon>
        <taxon>Actinomycetales</taxon>
        <taxon>Actinomycetaceae</taxon>
        <taxon>Actinomyces</taxon>
    </lineage>
</organism>
<sequence>MPDNTASVIERNSPTPYYDQLFVILSERIASGTIPVGEKLASEHELCEEFGLSRATVRQALSKLENEGLAERIPRRGVFAAAPGTASSWVVQDAEGFLDSQVRHGRKGVTTAVVNARFIEAPDRVRKALDVADNKVFAIERVRSLDGSRALFSTNWIPGAAGRLISDASAVLSGESSLNSALADAGFEIVRARRTIHGLGAPGYVARHLGIQEGHPLLRIDSTSWTRGDRAVDYYETWVLTDTVPLEINISNS</sequence>
<evidence type="ECO:0000313" key="6">
    <source>
        <dbReference type="Proteomes" id="UP001072034"/>
    </source>
</evidence>
<feature type="domain" description="HTH gntR-type" evidence="4">
    <location>
        <begin position="15"/>
        <end position="83"/>
    </location>
</feature>
<keyword evidence="1" id="KW-0805">Transcription regulation</keyword>
<comment type="caution">
    <text evidence="5">The sequence shown here is derived from an EMBL/GenBank/DDBJ whole genome shotgun (WGS) entry which is preliminary data.</text>
</comment>
<evidence type="ECO:0000256" key="2">
    <source>
        <dbReference type="ARBA" id="ARBA00023125"/>
    </source>
</evidence>
<dbReference type="SMART" id="SM00345">
    <property type="entry name" value="HTH_GNTR"/>
    <property type="match status" value="1"/>
</dbReference>
<dbReference type="PROSITE" id="PS50949">
    <property type="entry name" value="HTH_GNTR"/>
    <property type="match status" value="1"/>
</dbReference>
<reference evidence="5" key="1">
    <citation type="submission" date="2022-10" db="EMBL/GenBank/DDBJ databases">
        <title>Genome sequence of Actinomyces israelii ATCC 10048.</title>
        <authorList>
            <person name="Watt R.M."/>
            <person name="Tong W.M."/>
        </authorList>
    </citation>
    <scope>NUCLEOTIDE SEQUENCE</scope>
    <source>
        <strain evidence="5">ATCC 10048</strain>
    </source>
</reference>
<evidence type="ECO:0000313" key="5">
    <source>
        <dbReference type="EMBL" id="MCZ0858621.1"/>
    </source>
</evidence>
<keyword evidence="6" id="KW-1185">Reference proteome</keyword>
<keyword evidence="3" id="KW-0804">Transcription</keyword>
<dbReference type="InterPro" id="IPR036388">
    <property type="entry name" value="WH-like_DNA-bd_sf"/>
</dbReference>
<proteinExistence type="predicted"/>
<dbReference type="InterPro" id="IPR011663">
    <property type="entry name" value="UTRA"/>
</dbReference>
<evidence type="ECO:0000256" key="3">
    <source>
        <dbReference type="ARBA" id="ARBA00023163"/>
    </source>
</evidence>
<dbReference type="InterPro" id="IPR050679">
    <property type="entry name" value="Bact_HTH_transcr_reg"/>
</dbReference>
<dbReference type="SUPFAM" id="SSF46785">
    <property type="entry name" value="Winged helix' DNA-binding domain"/>
    <property type="match status" value="1"/>
</dbReference>
<dbReference type="Gene3D" id="1.10.10.10">
    <property type="entry name" value="Winged helix-like DNA-binding domain superfamily/Winged helix DNA-binding domain"/>
    <property type="match status" value="1"/>
</dbReference>
<keyword evidence="2" id="KW-0238">DNA-binding</keyword>
<dbReference type="SUPFAM" id="SSF64288">
    <property type="entry name" value="Chorismate lyase-like"/>
    <property type="match status" value="1"/>
</dbReference>
<dbReference type="Gene3D" id="3.40.1410.10">
    <property type="entry name" value="Chorismate lyase-like"/>
    <property type="match status" value="1"/>
</dbReference>
<evidence type="ECO:0000256" key="1">
    <source>
        <dbReference type="ARBA" id="ARBA00023015"/>
    </source>
</evidence>
<dbReference type="Pfam" id="PF07702">
    <property type="entry name" value="UTRA"/>
    <property type="match status" value="1"/>
</dbReference>
<accession>A0ABT4IA62</accession>
<dbReference type="Pfam" id="PF00392">
    <property type="entry name" value="GntR"/>
    <property type="match status" value="1"/>
</dbReference>
<dbReference type="InterPro" id="IPR000524">
    <property type="entry name" value="Tscrpt_reg_HTH_GntR"/>
</dbReference>
<name>A0ABT4IA62_9ACTO</name>
<dbReference type="PANTHER" id="PTHR44846">
    <property type="entry name" value="MANNOSYL-D-GLYCERATE TRANSPORT/METABOLISM SYSTEM REPRESSOR MNGR-RELATED"/>
    <property type="match status" value="1"/>
</dbReference>
<evidence type="ECO:0000259" key="4">
    <source>
        <dbReference type="PROSITE" id="PS50949"/>
    </source>
</evidence>
<dbReference type="Proteomes" id="UP001072034">
    <property type="component" value="Unassembled WGS sequence"/>
</dbReference>
<dbReference type="InterPro" id="IPR036390">
    <property type="entry name" value="WH_DNA-bd_sf"/>
</dbReference>
<dbReference type="RefSeq" id="WP_268917985.1">
    <property type="nucleotide sequence ID" value="NZ_CAJPNG010000085.1"/>
</dbReference>
<dbReference type="PRINTS" id="PR00035">
    <property type="entry name" value="HTHGNTR"/>
</dbReference>
<protein>
    <submittedName>
        <fullName evidence="5">GntR family transcriptional regulator</fullName>
    </submittedName>
</protein>
<dbReference type="InterPro" id="IPR028978">
    <property type="entry name" value="Chorismate_lyase_/UTRA_dom_sf"/>
</dbReference>
<dbReference type="PANTHER" id="PTHR44846:SF1">
    <property type="entry name" value="MANNOSYL-D-GLYCERATE TRANSPORT_METABOLISM SYSTEM REPRESSOR MNGR-RELATED"/>
    <property type="match status" value="1"/>
</dbReference>
<gene>
    <name evidence="5" type="ORF">OHJ16_11265</name>
</gene>